<dbReference type="Pfam" id="PF00560">
    <property type="entry name" value="LRR_1"/>
    <property type="match status" value="6"/>
</dbReference>
<keyword evidence="8" id="KW-0433">Leucine-rich repeat</keyword>
<dbReference type="GO" id="GO:0009718">
    <property type="term" value="P:anthocyanin-containing compound biosynthetic process"/>
    <property type="evidence" value="ECO:0007669"/>
    <property type="project" value="UniProtKB-UniPathway"/>
</dbReference>
<proteinExistence type="inferred from homology"/>
<sequence>MENTQLLFVPFPVIGHLIAMVELTKLLLSRDHRLSVTVLIMKLSIFDSNVIKNYIQSFAPSTSLSNRIRFIDLPEDKFDEPFIFASFIERQKLHVKQVVSEINQPGSDSPRLAGFVHDMFCTGMIDVANDFGVPSYIFFTSSAAFLGFMLHMLVIYDEQNVDPTELKESDTELAVPSLVHPFPAKFMPSALLQKEWLHPLLDNFRRFKEAEGIIVNTFFELESYAIESFNNGKTKKTSSLFPVGPILNLECDTSSKQQEIIQWLDDQPASSVVFLCFGSMGSFGEDQVKEIAYALEHSGHHFLWSLRRPPPTGKIESPSDYENPQEVLPEGFLDRTAKIGKIVGWAPQVAILAHQAIGGFVSHCGWNSTLESIWYGVPIATWPMYAEQQFNAFEMVIELELAVEIKMDYRKDSQIIVNCDEIERGIRCVMEQDSEKRKKVKAMSERSRMALMEGIGCDSNGKVTDLWLPSRGLTGFLSPSIWNLTHLSQLNLSHNRFSGPLIVKPFLSPLALRILDLSYNLLHGELPSYFPFKYVKTVDLSSNQFSGEIPDMFFKLTRNLASFNVSNNSLTGSIPSSICFNSSFSAVKLLDFSHNDLSGLIPNKLDQCSQLQVFRAGFNNLSGSLPLELYKVVSLQEISLHSNGLSGPIGNSITNITRLKILDLYGNQLTGSIPPNIGNLPSTLYSCQLLTTVRLSFNQLGGQIFPDITAMKYLSFLSLSSNNLTNVTSTINILMRLKNLRVLLLSKNFMNESLPDDYEVGESSGFQNLQILALGGCQFSGQIPVWLSKLHKLEALDLSQNQISGLIPTWLVSLPSLFYIDLSTNLISGKFPRGVDLLPALSSTEANYKVDTTYLQVPVLVKVHSANYLQYSKLSRLPPAIYLSNNSLSGKVPVEIGQLKSLHVLDLSNNNFSGHIPNDLSNLTNLEKLDLSRNNLTGEIPSSLKGLHFLSSFSVADNKLEGPIPSGGQFDTFPVSSFIDNSGLCGSIVQRSCSYQPGMSLPIAPEESSANTFNYGLIAGLTFGFIIGSASGLLYPLQKLKFLQKFRFLYSENRKSSVSPS</sequence>
<name>A0A067KRU8_JATCU</name>
<dbReference type="AlphaFoldDB" id="A0A067KRU8"/>
<evidence type="ECO:0000256" key="13">
    <source>
        <dbReference type="ARBA" id="ARBA00023136"/>
    </source>
</evidence>
<dbReference type="PROSITE" id="PS00375">
    <property type="entry name" value="UDPGT"/>
    <property type="match status" value="1"/>
</dbReference>
<evidence type="ECO:0000256" key="2">
    <source>
        <dbReference type="ARBA" id="ARBA00004236"/>
    </source>
</evidence>
<evidence type="ECO:0000313" key="18">
    <source>
        <dbReference type="Proteomes" id="UP000027138"/>
    </source>
</evidence>
<comment type="catalytic activity">
    <reaction evidence="15">
        <text>an anthocyanidin + UDP-alpha-D-glucose + H(+) = an anthocyanidin 3-O-beta-D-glucoside + UDP</text>
        <dbReference type="Rhea" id="RHEA:20093"/>
        <dbReference type="ChEBI" id="CHEBI:15378"/>
        <dbReference type="ChEBI" id="CHEBI:16307"/>
        <dbReference type="ChEBI" id="CHEBI:58223"/>
        <dbReference type="ChEBI" id="CHEBI:58885"/>
        <dbReference type="ChEBI" id="CHEBI:143576"/>
        <dbReference type="EC" id="2.4.1.115"/>
    </reaction>
</comment>
<dbReference type="InterPro" id="IPR003591">
    <property type="entry name" value="Leu-rich_rpt_typical-subtyp"/>
</dbReference>
<dbReference type="EC" id="2.4.1.115" evidence="6"/>
<dbReference type="GO" id="GO:0005886">
    <property type="term" value="C:plasma membrane"/>
    <property type="evidence" value="ECO:0007669"/>
    <property type="project" value="UniProtKB-SubCell"/>
</dbReference>
<keyword evidence="13 16" id="KW-0472">Membrane</keyword>
<dbReference type="Gene3D" id="3.80.10.10">
    <property type="entry name" value="Ribonuclease Inhibitor"/>
    <property type="match status" value="2"/>
</dbReference>
<dbReference type="UniPathway" id="UPA00009"/>
<reference evidence="17 18" key="1">
    <citation type="journal article" date="2014" name="PLoS ONE">
        <title>Global Analysis of Gene Expression Profiles in Physic Nut (Jatropha curcas L.) Seedlings Exposed to Salt Stress.</title>
        <authorList>
            <person name="Zhang L."/>
            <person name="Zhang C."/>
            <person name="Wu P."/>
            <person name="Chen Y."/>
            <person name="Li M."/>
            <person name="Jiang H."/>
            <person name="Wu G."/>
        </authorList>
    </citation>
    <scope>NUCLEOTIDE SEQUENCE [LARGE SCALE GENOMIC DNA]</scope>
    <source>
        <strain evidence="18">cv. GZQX0401</strain>
        <tissue evidence="17">Young leaves</tissue>
    </source>
</reference>
<dbReference type="PRINTS" id="PR00019">
    <property type="entry name" value="LEURICHRPT"/>
</dbReference>
<dbReference type="GO" id="GO:0047213">
    <property type="term" value="F:anthocyanidin 3-O-glucosyltransferase activity"/>
    <property type="evidence" value="ECO:0007669"/>
    <property type="project" value="UniProtKB-EC"/>
</dbReference>
<dbReference type="FunFam" id="3.80.10.10:FF:000213">
    <property type="entry name" value="Tyrosine-sulfated glycopeptide receptor 1"/>
    <property type="match status" value="1"/>
</dbReference>
<accession>A0A067KRU8</accession>
<dbReference type="SUPFAM" id="SSF52047">
    <property type="entry name" value="RNI-like"/>
    <property type="match status" value="1"/>
</dbReference>
<dbReference type="FunFam" id="3.40.50.2000:FF:000056">
    <property type="entry name" value="Glycosyltransferase"/>
    <property type="match status" value="1"/>
</dbReference>
<dbReference type="SMART" id="SM00365">
    <property type="entry name" value="LRR_SD22"/>
    <property type="match status" value="3"/>
</dbReference>
<gene>
    <name evidence="17" type="ORF">JCGZ_05004</name>
</gene>
<evidence type="ECO:0000256" key="15">
    <source>
        <dbReference type="ARBA" id="ARBA00047606"/>
    </source>
</evidence>
<evidence type="ECO:0000256" key="1">
    <source>
        <dbReference type="ARBA" id="ARBA00004167"/>
    </source>
</evidence>
<dbReference type="PROSITE" id="PS51450">
    <property type="entry name" value="LRR"/>
    <property type="match status" value="2"/>
</dbReference>
<evidence type="ECO:0000256" key="7">
    <source>
        <dbReference type="ARBA" id="ARBA00022475"/>
    </source>
</evidence>
<keyword evidence="12 16" id="KW-1133">Transmembrane helix</keyword>
<evidence type="ECO:0000256" key="9">
    <source>
        <dbReference type="ARBA" id="ARBA00022679"/>
    </source>
</evidence>
<dbReference type="CDD" id="cd03784">
    <property type="entry name" value="GT1_Gtf-like"/>
    <property type="match status" value="1"/>
</dbReference>
<dbReference type="InterPro" id="IPR002213">
    <property type="entry name" value="UDP_glucos_trans"/>
</dbReference>
<keyword evidence="10 16" id="KW-0812">Transmembrane</keyword>
<keyword evidence="7" id="KW-1003">Cell membrane</keyword>
<evidence type="ECO:0000256" key="16">
    <source>
        <dbReference type="SAM" id="Phobius"/>
    </source>
</evidence>
<dbReference type="FunFam" id="3.80.10.10:FF:000095">
    <property type="entry name" value="LRR receptor-like serine/threonine-protein kinase GSO1"/>
    <property type="match status" value="1"/>
</dbReference>
<dbReference type="PANTHER" id="PTHR48048">
    <property type="entry name" value="GLYCOSYLTRANSFERASE"/>
    <property type="match status" value="1"/>
</dbReference>
<keyword evidence="18" id="KW-1185">Reference proteome</keyword>
<evidence type="ECO:0000256" key="14">
    <source>
        <dbReference type="ARBA" id="ARBA00023180"/>
    </source>
</evidence>
<dbReference type="Pfam" id="PF13855">
    <property type="entry name" value="LRR_8"/>
    <property type="match status" value="1"/>
</dbReference>
<dbReference type="EMBL" id="KK914355">
    <property type="protein sequence ID" value="KDP38847.1"/>
    <property type="molecule type" value="Genomic_DNA"/>
</dbReference>
<comment type="pathway">
    <text evidence="3">Pigment biosynthesis; anthocyanin biosynthesis.</text>
</comment>
<dbReference type="SUPFAM" id="SSF53756">
    <property type="entry name" value="UDP-Glycosyltransferase/glycogen phosphorylase"/>
    <property type="match status" value="1"/>
</dbReference>
<keyword evidence="9" id="KW-0808">Transferase</keyword>
<dbReference type="STRING" id="180498.A0A067KRU8"/>
<organism evidence="17 18">
    <name type="scientific">Jatropha curcas</name>
    <name type="common">Barbados nut</name>
    <dbReference type="NCBI Taxonomy" id="180498"/>
    <lineage>
        <taxon>Eukaryota</taxon>
        <taxon>Viridiplantae</taxon>
        <taxon>Streptophyta</taxon>
        <taxon>Embryophyta</taxon>
        <taxon>Tracheophyta</taxon>
        <taxon>Spermatophyta</taxon>
        <taxon>Magnoliopsida</taxon>
        <taxon>eudicotyledons</taxon>
        <taxon>Gunneridae</taxon>
        <taxon>Pentapetalae</taxon>
        <taxon>rosids</taxon>
        <taxon>fabids</taxon>
        <taxon>Malpighiales</taxon>
        <taxon>Euphorbiaceae</taxon>
        <taxon>Crotonoideae</taxon>
        <taxon>Jatropheae</taxon>
        <taxon>Jatropha</taxon>
    </lineage>
</organism>
<dbReference type="InterPro" id="IPR035595">
    <property type="entry name" value="UDP_glycos_trans_CS"/>
</dbReference>
<dbReference type="Gene3D" id="3.40.50.2000">
    <property type="entry name" value="Glycogen Phosphorylase B"/>
    <property type="match status" value="2"/>
</dbReference>
<keyword evidence="14" id="KW-0325">Glycoprotein</keyword>
<evidence type="ECO:0000256" key="6">
    <source>
        <dbReference type="ARBA" id="ARBA00012585"/>
    </source>
</evidence>
<evidence type="ECO:0000256" key="3">
    <source>
        <dbReference type="ARBA" id="ARBA00004935"/>
    </source>
</evidence>
<dbReference type="InterPro" id="IPR001611">
    <property type="entry name" value="Leu-rich_rpt"/>
</dbReference>
<comment type="subcellular location">
    <subcellularLocation>
        <location evidence="2">Cell membrane</location>
    </subcellularLocation>
    <subcellularLocation>
        <location evidence="1">Membrane</location>
        <topology evidence="1">Single-pass membrane protein</topology>
    </subcellularLocation>
</comment>
<dbReference type="SUPFAM" id="SSF52058">
    <property type="entry name" value="L domain-like"/>
    <property type="match status" value="1"/>
</dbReference>
<dbReference type="Pfam" id="PF00201">
    <property type="entry name" value="UDPGT"/>
    <property type="match status" value="1"/>
</dbReference>
<dbReference type="PANTHER" id="PTHR48048:SF45">
    <property type="entry name" value="GLYCOSYLTRANSFERASE"/>
    <property type="match status" value="1"/>
</dbReference>
<evidence type="ECO:0000256" key="4">
    <source>
        <dbReference type="ARBA" id="ARBA00009592"/>
    </source>
</evidence>
<dbReference type="Proteomes" id="UP000027138">
    <property type="component" value="Unassembled WGS sequence"/>
</dbReference>
<evidence type="ECO:0000256" key="10">
    <source>
        <dbReference type="ARBA" id="ARBA00022692"/>
    </source>
</evidence>
<protein>
    <recommendedName>
        <fullName evidence="6">anthocyanidin 3-O-glucosyltransferase</fullName>
        <ecNumber evidence="6">2.4.1.115</ecNumber>
    </recommendedName>
</protein>
<evidence type="ECO:0000256" key="11">
    <source>
        <dbReference type="ARBA" id="ARBA00022737"/>
    </source>
</evidence>
<dbReference type="OrthoDB" id="1740823at2759"/>
<evidence type="ECO:0000256" key="8">
    <source>
        <dbReference type="ARBA" id="ARBA00022614"/>
    </source>
</evidence>
<comment type="similarity">
    <text evidence="4">Belongs to the RLP family.</text>
</comment>
<evidence type="ECO:0000313" key="17">
    <source>
        <dbReference type="EMBL" id="KDP38847.1"/>
    </source>
</evidence>
<feature type="transmembrane region" description="Helical" evidence="16">
    <location>
        <begin position="1015"/>
        <end position="1037"/>
    </location>
</feature>
<dbReference type="InterPro" id="IPR032675">
    <property type="entry name" value="LRR_dom_sf"/>
</dbReference>
<comment type="similarity">
    <text evidence="5">Belongs to the UDP-glycosyltransferase family.</text>
</comment>
<dbReference type="SMART" id="SM00369">
    <property type="entry name" value="LRR_TYP"/>
    <property type="match status" value="7"/>
</dbReference>
<keyword evidence="11" id="KW-0677">Repeat</keyword>
<dbReference type="InterPro" id="IPR050481">
    <property type="entry name" value="UDP-glycosyltransf_plant"/>
</dbReference>
<evidence type="ECO:0000256" key="5">
    <source>
        <dbReference type="ARBA" id="ARBA00009995"/>
    </source>
</evidence>
<evidence type="ECO:0000256" key="12">
    <source>
        <dbReference type="ARBA" id="ARBA00022989"/>
    </source>
</evidence>